<dbReference type="GO" id="GO:0000922">
    <property type="term" value="C:spindle pole"/>
    <property type="evidence" value="ECO:0007669"/>
    <property type="project" value="UniProtKB-SubCell"/>
</dbReference>
<evidence type="ECO:0000256" key="5">
    <source>
        <dbReference type="ARBA" id="ARBA00022741"/>
    </source>
</evidence>
<dbReference type="GO" id="GO:0005874">
    <property type="term" value="C:microtubule"/>
    <property type="evidence" value="ECO:0007669"/>
    <property type="project" value="UniProtKB-KW"/>
</dbReference>
<dbReference type="InterPro" id="IPR048611">
    <property type="entry name" value="KATNA1_MIT"/>
</dbReference>
<keyword evidence="9 11" id="KW-0413">Isomerase</keyword>
<dbReference type="GeneTree" id="ENSGT00940000156638"/>
<feature type="region of interest" description="Disordered" evidence="12">
    <location>
        <begin position="85"/>
        <end position="190"/>
    </location>
</feature>
<comment type="subunit">
    <text evidence="11">Can homooligomerize into hexameric rings, which may be promoted by interaction with microtubules. Interacts with KATNB1, which may serve as a targeting subunit.</text>
</comment>
<comment type="catalytic activity">
    <reaction evidence="11">
        <text>n ATP + n H2O + a microtubule = n ADP + n phosphate + (n+1) alpha/beta tubulin heterodimers.</text>
        <dbReference type="EC" id="5.6.1.1"/>
    </reaction>
</comment>
<keyword evidence="14" id="KW-1185">Reference proteome</keyword>
<dbReference type="GO" id="GO:0005813">
    <property type="term" value="C:centrosome"/>
    <property type="evidence" value="ECO:0007669"/>
    <property type="project" value="UniProtKB-SubCell"/>
</dbReference>
<feature type="domain" description="AAA+ ATPase" evidence="13">
    <location>
        <begin position="249"/>
        <end position="391"/>
    </location>
</feature>
<evidence type="ECO:0000256" key="6">
    <source>
        <dbReference type="ARBA" id="ARBA00022776"/>
    </source>
</evidence>
<dbReference type="Pfam" id="PF17862">
    <property type="entry name" value="AAA_lid_3"/>
    <property type="match status" value="1"/>
</dbReference>
<dbReference type="SMART" id="SM00382">
    <property type="entry name" value="AAA"/>
    <property type="match status" value="1"/>
</dbReference>
<organism evidence="14 15">
    <name type="scientific">Betta splendens</name>
    <name type="common">Siamese fighting fish</name>
    <dbReference type="NCBI Taxonomy" id="158456"/>
    <lineage>
        <taxon>Eukaryota</taxon>
        <taxon>Metazoa</taxon>
        <taxon>Chordata</taxon>
        <taxon>Craniata</taxon>
        <taxon>Vertebrata</taxon>
        <taxon>Euteleostomi</taxon>
        <taxon>Actinopterygii</taxon>
        <taxon>Neopterygii</taxon>
        <taxon>Teleostei</taxon>
        <taxon>Neoteleostei</taxon>
        <taxon>Acanthomorphata</taxon>
        <taxon>Anabantaria</taxon>
        <taxon>Anabantiformes</taxon>
        <taxon>Anabantoidei</taxon>
        <taxon>Osphronemidae</taxon>
        <taxon>Betta</taxon>
    </lineage>
</organism>
<dbReference type="HAMAP" id="MF_03023">
    <property type="entry name" value="Katanin_p60_A1"/>
    <property type="match status" value="1"/>
</dbReference>
<feature type="compositionally biased region" description="Basic and acidic residues" evidence="12">
    <location>
        <begin position="145"/>
        <end position="190"/>
    </location>
</feature>
<dbReference type="GO" id="GO:0051301">
    <property type="term" value="P:cell division"/>
    <property type="evidence" value="ECO:0007669"/>
    <property type="project" value="UniProtKB-KW"/>
</dbReference>
<evidence type="ECO:0000256" key="12">
    <source>
        <dbReference type="SAM" id="MobiDB-lite"/>
    </source>
</evidence>
<evidence type="ECO:0000256" key="9">
    <source>
        <dbReference type="ARBA" id="ARBA00023235"/>
    </source>
</evidence>
<dbReference type="InterPro" id="IPR003960">
    <property type="entry name" value="ATPase_AAA_CS"/>
</dbReference>
<dbReference type="InterPro" id="IPR041569">
    <property type="entry name" value="AAA_lid_3"/>
</dbReference>
<dbReference type="FunFam" id="1.10.8.60:FF:000025">
    <property type="entry name" value="Katanin p60 ATPase-containing subunit A1"/>
    <property type="match status" value="1"/>
</dbReference>
<dbReference type="SUPFAM" id="SSF52540">
    <property type="entry name" value="P-loop containing nucleoside triphosphate hydrolases"/>
    <property type="match status" value="1"/>
</dbReference>
<keyword evidence="5 11" id="KW-0547">Nucleotide-binding</keyword>
<dbReference type="InterPro" id="IPR050304">
    <property type="entry name" value="MT-severing_AAA_ATPase"/>
</dbReference>
<dbReference type="GO" id="GO:0005524">
    <property type="term" value="F:ATP binding"/>
    <property type="evidence" value="ECO:0007669"/>
    <property type="project" value="UniProtKB-KW"/>
</dbReference>
<dbReference type="OrthoDB" id="5334845at2759"/>
<dbReference type="FunFam" id="3.40.50.300:FF:000159">
    <property type="entry name" value="Katanin p60 ATPase-containing subunit A1"/>
    <property type="match status" value="1"/>
</dbReference>
<dbReference type="PANTHER" id="PTHR23074">
    <property type="entry name" value="AAA DOMAIN-CONTAINING"/>
    <property type="match status" value="1"/>
</dbReference>
<dbReference type="Pfam" id="PF21126">
    <property type="entry name" value="KATNA1_MIT"/>
    <property type="match status" value="1"/>
</dbReference>
<evidence type="ECO:0000256" key="10">
    <source>
        <dbReference type="ARBA" id="ARBA00023306"/>
    </source>
</evidence>
<comment type="function">
    <text evidence="11">Catalytic subunit of a complex which severs microtubules in an ATP-dependent manner. Microtubule severing may promote rapid reorganization of cellular microtubule arrays and the release of microtubules from the centrosome following nucleation.</text>
</comment>
<name>A0A6P7LRP6_BETSP</name>
<dbReference type="CDD" id="cd19522">
    <property type="entry name" value="RecA-like_KTNA1"/>
    <property type="match status" value="1"/>
</dbReference>
<keyword evidence="6 11" id="KW-0498">Mitosis</keyword>
<evidence type="ECO:0000256" key="11">
    <source>
        <dbReference type="HAMAP-Rule" id="MF_03023"/>
    </source>
</evidence>
<feature type="binding site" evidence="11">
    <location>
        <begin position="257"/>
        <end position="264"/>
    </location>
    <ligand>
        <name>ATP</name>
        <dbReference type="ChEBI" id="CHEBI:30616"/>
    </ligand>
</feature>
<gene>
    <name evidence="15 16" type="primary">katna1</name>
    <name evidence="11" type="synonym">KATNA1</name>
</gene>
<evidence type="ECO:0000313" key="14">
    <source>
        <dbReference type="Proteomes" id="UP000515150"/>
    </source>
</evidence>
<keyword evidence="8 11" id="KW-0206">Cytoskeleton</keyword>
<dbReference type="Proteomes" id="UP000515150">
    <property type="component" value="Chromosome 24"/>
</dbReference>
<comment type="similarity">
    <text evidence="11">Belongs to the AAA ATPase family. Katanin p60 subunit A1 subfamily.</text>
</comment>
<comment type="activity regulation">
    <text evidence="11">ATPase activity is stimulated by microtubules, which promote homooligomerization. ATP-dependent microtubule severing is stimulated by interaction with KATNB1.</text>
</comment>
<dbReference type="GO" id="GO:0008017">
    <property type="term" value="F:microtubule binding"/>
    <property type="evidence" value="ECO:0007669"/>
    <property type="project" value="UniProtKB-UniRule"/>
</dbReference>
<comment type="subcellular location">
    <subcellularLocation>
        <location evidence="1 11">Cytoplasm</location>
        <location evidence="1 11">Cytoskeleton</location>
        <location evidence="1 11">Spindle</location>
    </subcellularLocation>
    <subcellularLocation>
        <location evidence="11">Cytoplasm</location>
    </subcellularLocation>
    <subcellularLocation>
        <location evidence="11">Cytoplasm</location>
        <location evidence="11">Cytoskeleton</location>
        <location evidence="11">Microtubule organizing center</location>
        <location evidence="11">Centrosome</location>
    </subcellularLocation>
    <subcellularLocation>
        <location evidence="11">Cytoplasm</location>
        <location evidence="11">Cytoskeleton</location>
        <location evidence="11">Spindle pole</location>
    </subcellularLocation>
    <text evidence="11">Predominantly cytoplasmic. Also localized to the interphase centrosome and the mitotic spindle poles. Enhanced recruitment to the mitotic spindle poles requires microtubules and interaction with KATNB1.</text>
</comment>
<feature type="compositionally biased region" description="Basic and acidic residues" evidence="12">
    <location>
        <begin position="94"/>
        <end position="110"/>
    </location>
</feature>
<dbReference type="FunFam" id="1.20.58.80:FF:000003">
    <property type="entry name" value="Katanin p60 ATPase-containing subunit A1"/>
    <property type="match status" value="1"/>
</dbReference>
<dbReference type="AlphaFoldDB" id="A0A6P7LRP6"/>
<dbReference type="Pfam" id="PF09336">
    <property type="entry name" value="Vps4_C"/>
    <property type="match status" value="1"/>
</dbReference>
<dbReference type="Gene3D" id="1.10.8.60">
    <property type="match status" value="1"/>
</dbReference>
<proteinExistence type="inferred from homology"/>
<accession>A0A6P7LRP6</accession>
<dbReference type="GeneID" id="114849521"/>
<dbReference type="GO" id="GO:0048675">
    <property type="term" value="P:axon extension"/>
    <property type="evidence" value="ECO:0007669"/>
    <property type="project" value="Ensembl"/>
</dbReference>
<dbReference type="GO" id="GO:0031122">
    <property type="term" value="P:cytoplasmic microtubule organization"/>
    <property type="evidence" value="ECO:0007669"/>
    <property type="project" value="Ensembl"/>
</dbReference>
<dbReference type="InterPro" id="IPR003593">
    <property type="entry name" value="AAA+_ATPase"/>
</dbReference>
<keyword evidence="10 11" id="KW-0131">Cell cycle</keyword>
<dbReference type="KEGG" id="bspl:114849521"/>
<dbReference type="InterPro" id="IPR028596">
    <property type="entry name" value="KATNA1"/>
</dbReference>
<keyword evidence="7 11" id="KW-0067">ATP-binding</keyword>
<dbReference type="GO" id="GO:0008568">
    <property type="term" value="F:microtubule severing ATPase activity"/>
    <property type="evidence" value="ECO:0007669"/>
    <property type="project" value="UniProtKB-EC"/>
</dbReference>
<dbReference type="RefSeq" id="XP_028996920.1">
    <property type="nucleotide sequence ID" value="XM_029141087.3"/>
</dbReference>
<evidence type="ECO:0000256" key="8">
    <source>
        <dbReference type="ARBA" id="ARBA00023212"/>
    </source>
</evidence>
<dbReference type="Gene3D" id="3.40.50.300">
    <property type="entry name" value="P-loop containing nucleotide triphosphate hydrolases"/>
    <property type="match status" value="1"/>
</dbReference>
<dbReference type="PROSITE" id="PS00674">
    <property type="entry name" value="AAA"/>
    <property type="match status" value="1"/>
</dbReference>
<dbReference type="InterPro" id="IPR015415">
    <property type="entry name" value="Spast_Vps4_C"/>
</dbReference>
<dbReference type="RefSeq" id="XP_028996921.1">
    <property type="nucleotide sequence ID" value="XM_029141088.3"/>
</dbReference>
<dbReference type="Pfam" id="PF00004">
    <property type="entry name" value="AAA"/>
    <property type="match status" value="1"/>
</dbReference>
<evidence type="ECO:0000256" key="7">
    <source>
        <dbReference type="ARBA" id="ARBA00022840"/>
    </source>
</evidence>
<dbReference type="InterPro" id="IPR027417">
    <property type="entry name" value="P-loop_NTPase"/>
</dbReference>
<dbReference type="Gene3D" id="1.20.58.80">
    <property type="entry name" value="Phosphotransferase system, lactose/cellobiose-type IIA subunit"/>
    <property type="match status" value="1"/>
</dbReference>
<dbReference type="PANTHER" id="PTHR23074:SF71">
    <property type="entry name" value="KATANIN P60 ATPASE-CONTAINING SUBUNIT A1"/>
    <property type="match status" value="1"/>
</dbReference>
<keyword evidence="4 11" id="KW-0493">Microtubule</keyword>
<dbReference type="GO" id="GO:0016887">
    <property type="term" value="F:ATP hydrolysis activity"/>
    <property type="evidence" value="ECO:0007669"/>
    <property type="project" value="InterPro"/>
</dbReference>
<protein>
    <recommendedName>
        <fullName evidence="11">Katanin p60 ATPase-containing subunit A1</fullName>
        <shortName evidence="11">Katanin p60 subunit A1</shortName>
        <ecNumber evidence="11">5.6.1.1</ecNumber>
    </recommendedName>
    <alternativeName>
        <fullName evidence="11">p60 katanin</fullName>
    </alternativeName>
</protein>
<dbReference type="GO" id="GO:0051013">
    <property type="term" value="P:microtubule severing"/>
    <property type="evidence" value="ECO:0007669"/>
    <property type="project" value="UniProtKB-UniRule"/>
</dbReference>
<evidence type="ECO:0000313" key="15">
    <source>
        <dbReference type="RefSeq" id="XP_028996920.1"/>
    </source>
</evidence>
<dbReference type="CDD" id="cd21748">
    <property type="entry name" value="Kp60-NTD"/>
    <property type="match status" value="1"/>
</dbReference>
<dbReference type="CTD" id="11104"/>
<evidence type="ECO:0000256" key="4">
    <source>
        <dbReference type="ARBA" id="ARBA00022701"/>
    </source>
</evidence>
<evidence type="ECO:0000256" key="1">
    <source>
        <dbReference type="ARBA" id="ARBA00004186"/>
    </source>
</evidence>
<evidence type="ECO:0000256" key="2">
    <source>
        <dbReference type="ARBA" id="ARBA00022490"/>
    </source>
</evidence>
<keyword evidence="3 11" id="KW-0132">Cell division</keyword>
<dbReference type="InterPro" id="IPR003959">
    <property type="entry name" value="ATPase_AAA_core"/>
</dbReference>
<evidence type="ECO:0000259" key="13">
    <source>
        <dbReference type="SMART" id="SM00382"/>
    </source>
</evidence>
<dbReference type="GO" id="GO:0005737">
    <property type="term" value="C:cytoplasm"/>
    <property type="evidence" value="ECO:0007669"/>
    <property type="project" value="UniProtKB-SubCell"/>
</dbReference>
<evidence type="ECO:0000313" key="16">
    <source>
        <dbReference type="RefSeq" id="XP_028996921.1"/>
    </source>
</evidence>
<reference evidence="15 16" key="1">
    <citation type="submission" date="2025-04" db="UniProtKB">
        <authorList>
            <consortium name="RefSeq"/>
        </authorList>
    </citation>
    <scope>IDENTIFICATION</scope>
</reference>
<dbReference type="InterPro" id="IPR048612">
    <property type="entry name" value="KTNA1_AAA_dom"/>
</dbReference>
<evidence type="ECO:0000256" key="3">
    <source>
        <dbReference type="ARBA" id="ARBA00022618"/>
    </source>
</evidence>
<sequence length="499" mass="56981">MSVTPLSIMSLREVIENVKLAREYALLGNYSSASVLYQGLLEQIKKYVYTVRDSSFQHRWQQLWQEISEECRQVQEIMSTLENFQLDTTPAKPSNHDDYEIRHGHMEPRHSPCPVRRPAHAYKDSKPHINRLSSAGRAQQRHLPRGADGERSRPPKGKERRESKETKEAGSRARDDKNKGEGQEKEVKKFDGTGYDKDLVEALERDIISQNPNVKWDDIADLEDAKKLLKEAVVLPMWMPAFFKGIRRPWKGVLMVGPPGTGKTLLAKAVATECRTTFFNVSSSTLTSKYRGESEKLVRLLFEMARFYAPTTIFIDEIDSMCSRRGTSEEHEASRRVKAELLVQMDGVGGASENDDPSKMVMVLAATNFPWDIDEALRRRLEKRIYIPLPSTKGRVELLRINLKELELACDVDLDKIAEQMEGYSGADITNVCRDASLMAMRRRIEGLTPEEIRNISRDEMHMPTTMEDFESALKKVSKSVSAADLEKYEKWIEEFGSC</sequence>
<keyword evidence="2 11" id="KW-0963">Cytoplasm</keyword>
<dbReference type="EC" id="5.6.1.1" evidence="11"/>